<dbReference type="GO" id="GO:0006629">
    <property type="term" value="P:lipid metabolic process"/>
    <property type="evidence" value="ECO:0007669"/>
    <property type="project" value="InterPro"/>
</dbReference>
<evidence type="ECO:0000313" key="3">
    <source>
        <dbReference type="EMBL" id="SHJ48548.1"/>
    </source>
</evidence>
<dbReference type="InterPro" id="IPR051218">
    <property type="entry name" value="Sec_MonoDiacylglyc_Lipase"/>
</dbReference>
<organism evidence="3 4">
    <name type="scientific">Reichenbachiella agariperforans</name>
    <dbReference type="NCBI Taxonomy" id="156994"/>
    <lineage>
        <taxon>Bacteria</taxon>
        <taxon>Pseudomonadati</taxon>
        <taxon>Bacteroidota</taxon>
        <taxon>Cytophagia</taxon>
        <taxon>Cytophagales</taxon>
        <taxon>Reichenbachiellaceae</taxon>
        <taxon>Reichenbachiella</taxon>
    </lineage>
</organism>
<feature type="signal peptide" evidence="1">
    <location>
        <begin position="1"/>
        <end position="19"/>
    </location>
</feature>
<protein>
    <submittedName>
        <fullName evidence="3">Lipase (Class 3)</fullName>
    </submittedName>
</protein>
<reference evidence="4" key="1">
    <citation type="submission" date="2016-11" db="EMBL/GenBank/DDBJ databases">
        <authorList>
            <person name="Varghese N."/>
            <person name="Submissions S."/>
        </authorList>
    </citation>
    <scope>NUCLEOTIDE SEQUENCE [LARGE SCALE GENOMIC DNA]</scope>
    <source>
        <strain evidence="4">DSM 26134</strain>
    </source>
</reference>
<keyword evidence="1" id="KW-0732">Signal</keyword>
<proteinExistence type="predicted"/>
<evidence type="ECO:0000259" key="2">
    <source>
        <dbReference type="Pfam" id="PF01764"/>
    </source>
</evidence>
<dbReference type="Pfam" id="PF01764">
    <property type="entry name" value="Lipase_3"/>
    <property type="match status" value="1"/>
</dbReference>
<feature type="chain" id="PRO_5012093338" evidence="1">
    <location>
        <begin position="20"/>
        <end position="396"/>
    </location>
</feature>
<dbReference type="Gene3D" id="3.40.50.1820">
    <property type="entry name" value="alpha/beta hydrolase"/>
    <property type="match status" value="1"/>
</dbReference>
<dbReference type="PANTHER" id="PTHR45856">
    <property type="entry name" value="ALPHA/BETA-HYDROLASES SUPERFAMILY PROTEIN"/>
    <property type="match status" value="1"/>
</dbReference>
<keyword evidence="4" id="KW-1185">Reference proteome</keyword>
<dbReference type="PANTHER" id="PTHR45856:SF11">
    <property type="entry name" value="FUNGAL LIPASE-LIKE DOMAIN-CONTAINING PROTEIN"/>
    <property type="match status" value="1"/>
</dbReference>
<dbReference type="InterPro" id="IPR002921">
    <property type="entry name" value="Fungal_lipase-type"/>
</dbReference>
<accession>A0A1M6JPH6</accession>
<dbReference type="InterPro" id="IPR029058">
    <property type="entry name" value="AB_hydrolase_fold"/>
</dbReference>
<name>A0A1M6JPH6_REIAG</name>
<dbReference type="AlphaFoldDB" id="A0A1M6JPH6"/>
<evidence type="ECO:0000256" key="1">
    <source>
        <dbReference type="SAM" id="SignalP"/>
    </source>
</evidence>
<dbReference type="RefSeq" id="WP_073118729.1">
    <property type="nucleotide sequence ID" value="NZ_FRAA01000001.1"/>
</dbReference>
<dbReference type="SUPFAM" id="SSF53474">
    <property type="entry name" value="alpha/beta-Hydrolases"/>
    <property type="match status" value="1"/>
</dbReference>
<dbReference type="EMBL" id="FRAA01000001">
    <property type="protein sequence ID" value="SHJ48548.1"/>
    <property type="molecule type" value="Genomic_DNA"/>
</dbReference>
<sequence>MRKPIAFFLSLVFSLPLYAQMYPGFKAQEAKDFIALCNSFTYLELYDSDTVIIPSGYEKIFTSGVFGMDNKYQVYTNGNHGVICFRGSTADQKSWLANFTSAMIPAAGDIKIKNEPFNYVVSNVEGAAVHSGYMLGLGYLHASVLEQIRSLNRQGIFDIYLTGHSQGGALSALLLAYLDGLPKETISSRNQFKNYSFANPMVGNKRFAQAYNEKYAETGWSMRVINPADPVPKLPMNYMEEKALSKRGILSLLEDENGFDTGLLLKSAFVQTFEGFATNRVQSMSVSASERLAKDLGDIVFPPYVDDINYFQTGQLITLHPFAYPRMYKEWVAASYDSLAETAVRDSEGYFVDESYYERPPMFYQHKPHNYYVAVLKAYFPEEYDALMVKYLPEDL</sequence>
<dbReference type="Proteomes" id="UP000184474">
    <property type="component" value="Unassembled WGS sequence"/>
</dbReference>
<evidence type="ECO:0000313" key="4">
    <source>
        <dbReference type="Proteomes" id="UP000184474"/>
    </source>
</evidence>
<dbReference type="STRING" id="156994.SAMN04488028_101270"/>
<feature type="domain" description="Fungal lipase-type" evidence="2">
    <location>
        <begin position="82"/>
        <end position="237"/>
    </location>
</feature>
<gene>
    <name evidence="3" type="ORF">SAMN04488028_101270</name>
</gene>